<dbReference type="EMBL" id="AP026803">
    <property type="protein sequence ID" value="BDR59822.1"/>
    <property type="molecule type" value="Genomic_DNA"/>
</dbReference>
<dbReference type="PANTHER" id="PTHR10889:SF1">
    <property type="entry name" value="DEOXYRIBOSE-PHOSPHATE ALDOLASE"/>
    <property type="match status" value="1"/>
</dbReference>
<evidence type="ECO:0000313" key="1">
    <source>
        <dbReference type="EMBL" id="BDR59822.1"/>
    </source>
</evidence>
<organism evidence="1 2">
    <name type="scientific">Lactobacillus xylocopicola</name>
    <dbReference type="NCBI Taxonomy" id="2976676"/>
    <lineage>
        <taxon>Bacteria</taxon>
        <taxon>Bacillati</taxon>
        <taxon>Bacillota</taxon>
        <taxon>Bacilli</taxon>
        <taxon>Lactobacillales</taxon>
        <taxon>Lactobacillaceae</taxon>
        <taxon>Lactobacillus</taxon>
    </lineage>
</organism>
<evidence type="ECO:0000313" key="2">
    <source>
        <dbReference type="Proteomes" id="UP001321741"/>
    </source>
</evidence>
<dbReference type="Gene3D" id="3.20.20.70">
    <property type="entry name" value="Aldolase class I"/>
    <property type="match status" value="1"/>
</dbReference>
<dbReference type="InterPro" id="IPR013785">
    <property type="entry name" value="Aldolase_TIM"/>
</dbReference>
<dbReference type="InterPro" id="IPR011343">
    <property type="entry name" value="DeoC"/>
</dbReference>
<proteinExistence type="predicted"/>
<evidence type="ECO:0008006" key="3">
    <source>
        <dbReference type="Google" id="ProtNLM"/>
    </source>
</evidence>
<gene>
    <name evidence="1" type="ORF">KIM322_00830</name>
</gene>
<dbReference type="PANTHER" id="PTHR10889">
    <property type="entry name" value="DEOXYRIBOSE-PHOSPHATE ALDOLASE"/>
    <property type="match status" value="1"/>
</dbReference>
<accession>A0ABN6SKP3</accession>
<sequence>MKEIVGPDVKVKAAGGIRSTDDFLAMIAAGAERIGTSAGVKIIEALKQRFNEDDITTIEI</sequence>
<protein>
    <recommendedName>
        <fullName evidence="3">Deoxyribose-phosphate aldolase</fullName>
    </recommendedName>
</protein>
<name>A0ABN6SKP3_9LACO</name>
<reference evidence="1 2" key="1">
    <citation type="journal article" date="2023" name="Microbiol. Spectr.">
        <title>Symbiosis of Carpenter Bees with Uncharacterized Lactic Acid Bacteria Showing NAD Auxotrophy.</title>
        <authorList>
            <person name="Kawasaki S."/>
            <person name="Ozawa K."/>
            <person name="Mori T."/>
            <person name="Yamamoto A."/>
            <person name="Ito M."/>
            <person name="Ohkuma M."/>
            <person name="Sakamoto M."/>
            <person name="Matsutani M."/>
        </authorList>
    </citation>
    <scope>NUCLEOTIDE SEQUENCE [LARGE SCALE GENOMIC DNA]</scope>
    <source>
        <strain evidence="1 2">Kim32-2</strain>
    </source>
</reference>
<dbReference type="Proteomes" id="UP001321741">
    <property type="component" value="Chromosome"/>
</dbReference>
<dbReference type="SUPFAM" id="SSF51569">
    <property type="entry name" value="Aldolase"/>
    <property type="match status" value="1"/>
</dbReference>
<keyword evidence="2" id="KW-1185">Reference proteome</keyword>